<feature type="compositionally biased region" description="Basic and acidic residues" evidence="8">
    <location>
        <begin position="95"/>
        <end position="105"/>
    </location>
</feature>
<evidence type="ECO:0000256" key="8">
    <source>
        <dbReference type="SAM" id="MobiDB-lite"/>
    </source>
</evidence>
<keyword evidence="5" id="KW-0804">Transcription</keyword>
<accession>A0A9P7B206</accession>
<dbReference type="Gene3D" id="1.20.5.170">
    <property type="match status" value="1"/>
</dbReference>
<dbReference type="CDD" id="cd14812">
    <property type="entry name" value="bZIP_u3"/>
    <property type="match status" value="1"/>
</dbReference>
<evidence type="ECO:0000313" key="10">
    <source>
        <dbReference type="EMBL" id="KAG0654148.1"/>
    </source>
</evidence>
<name>A0A9P7B206_RHOMI</name>
<evidence type="ECO:0000256" key="6">
    <source>
        <dbReference type="ARBA" id="ARBA00023242"/>
    </source>
</evidence>
<dbReference type="GO" id="GO:0003700">
    <property type="term" value="F:DNA-binding transcription factor activity"/>
    <property type="evidence" value="ECO:0007669"/>
    <property type="project" value="InterPro"/>
</dbReference>
<keyword evidence="3" id="KW-0805">Transcription regulation</keyword>
<dbReference type="Pfam" id="PF00170">
    <property type="entry name" value="bZIP_1"/>
    <property type="match status" value="1"/>
</dbReference>
<feature type="region of interest" description="Disordered" evidence="8">
    <location>
        <begin position="343"/>
        <end position="364"/>
    </location>
</feature>
<comment type="caution">
    <text evidence="10">The sequence shown here is derived from an EMBL/GenBank/DDBJ whole genome shotgun (WGS) entry which is preliminary data.</text>
</comment>
<protein>
    <submittedName>
        <fullName evidence="10">Transcription factor that binds to CRE motif</fullName>
    </submittedName>
</protein>
<keyword evidence="7" id="KW-0175">Coiled coil</keyword>
<dbReference type="EMBL" id="PUHQ01000160">
    <property type="protein sequence ID" value="KAG0654148.1"/>
    <property type="molecule type" value="Genomic_DNA"/>
</dbReference>
<evidence type="ECO:0000256" key="2">
    <source>
        <dbReference type="ARBA" id="ARBA00007163"/>
    </source>
</evidence>
<dbReference type="InterPro" id="IPR046347">
    <property type="entry name" value="bZIP_sf"/>
</dbReference>
<keyword evidence="4" id="KW-0238">DNA-binding</keyword>
<evidence type="ECO:0000256" key="3">
    <source>
        <dbReference type="ARBA" id="ARBA00023015"/>
    </source>
</evidence>
<organism evidence="10 11">
    <name type="scientific">Rhodotorula mucilaginosa</name>
    <name type="common">Yeast</name>
    <name type="synonym">Rhodotorula rubra</name>
    <dbReference type="NCBI Taxonomy" id="5537"/>
    <lineage>
        <taxon>Eukaryota</taxon>
        <taxon>Fungi</taxon>
        <taxon>Dikarya</taxon>
        <taxon>Basidiomycota</taxon>
        <taxon>Pucciniomycotina</taxon>
        <taxon>Microbotryomycetes</taxon>
        <taxon>Sporidiobolales</taxon>
        <taxon>Sporidiobolaceae</taxon>
        <taxon>Rhodotorula</taxon>
    </lineage>
</organism>
<dbReference type="OrthoDB" id="2529708at2759"/>
<dbReference type="SMART" id="SM00338">
    <property type="entry name" value="BRLZ"/>
    <property type="match status" value="1"/>
</dbReference>
<feature type="region of interest" description="Disordered" evidence="8">
    <location>
        <begin position="170"/>
        <end position="193"/>
    </location>
</feature>
<feature type="compositionally biased region" description="Polar residues" evidence="8">
    <location>
        <begin position="313"/>
        <end position="324"/>
    </location>
</feature>
<feature type="coiled-coil region" evidence="7">
    <location>
        <begin position="195"/>
        <end position="229"/>
    </location>
</feature>
<sequence length="449" mass="47927">MAAASSNPTLQTTEQRSTSSGYKRNATHEQGGEASPSQGSTRASKRSRTAVHAAVGDHEQSGNRSSGNNDGDDDHDQGRDDAAGDYGHLPPLSKHATEKEKEARRMARMIRNRNAAQASRDRKKEHTAFLERRVAQLEALLRQAGRPAPAAQPNYSIASPASCTGTVPLPPLPGSRLRATSVSSTTSSSEDAGRIADLEDENESLRAQLEIEQTEKAQLLTRLELVEEKLARLTTPDAGPISFSPFSGTSTPLPAYEPTFAFNTPDIKPLPQPEERAFVEERERQRRRTSQVSFEHLAPLDPPFSLDPPSTTSRPIETQPNDRTGTSRLVAREALPAAAAAIVPPSTPSLSSGASSSSAAGSVSGLELDIASTPEPAAESYLDLHELDVSPEWSAWAKAVEPSFDSKAGPLESGAQPHDDEAALAYLNWSAFHDASMTTTAGDGPSDRA</sequence>
<feature type="region of interest" description="Disordered" evidence="8">
    <location>
        <begin position="1"/>
        <end position="126"/>
    </location>
</feature>
<dbReference type="GO" id="GO:0005634">
    <property type="term" value="C:nucleus"/>
    <property type="evidence" value="ECO:0007669"/>
    <property type="project" value="UniProtKB-SubCell"/>
</dbReference>
<evidence type="ECO:0000256" key="4">
    <source>
        <dbReference type="ARBA" id="ARBA00023125"/>
    </source>
</evidence>
<reference evidence="10 11" key="1">
    <citation type="submission" date="2020-11" db="EMBL/GenBank/DDBJ databases">
        <title>Kefir isolates.</title>
        <authorList>
            <person name="Marcisauskas S."/>
            <person name="Kim Y."/>
            <person name="Blasche S."/>
        </authorList>
    </citation>
    <scope>NUCLEOTIDE SEQUENCE [LARGE SCALE GENOMIC DNA]</scope>
    <source>
        <strain evidence="10 11">KR</strain>
    </source>
</reference>
<dbReference type="PANTHER" id="PTHR47416">
    <property type="entry name" value="BASIC-LEUCINE ZIPPER TRANSCRIPTION FACTOR F-RELATED"/>
    <property type="match status" value="1"/>
</dbReference>
<dbReference type="GO" id="GO:0003677">
    <property type="term" value="F:DNA binding"/>
    <property type="evidence" value="ECO:0007669"/>
    <property type="project" value="UniProtKB-KW"/>
</dbReference>
<feature type="compositionally biased region" description="Low complexity" evidence="8">
    <location>
        <begin position="180"/>
        <end position="189"/>
    </location>
</feature>
<gene>
    <name evidence="10" type="primary">HAC1</name>
    <name evidence="10" type="ORF">C6P46_001958</name>
</gene>
<dbReference type="PROSITE" id="PS00036">
    <property type="entry name" value="BZIP_BASIC"/>
    <property type="match status" value="2"/>
</dbReference>
<feature type="region of interest" description="Disordered" evidence="8">
    <location>
        <begin position="278"/>
        <end position="324"/>
    </location>
</feature>
<dbReference type="AlphaFoldDB" id="A0A9P7B206"/>
<dbReference type="SUPFAM" id="SSF57959">
    <property type="entry name" value="Leucine zipper domain"/>
    <property type="match status" value="1"/>
</dbReference>
<feature type="compositionally biased region" description="Polar residues" evidence="8">
    <location>
        <begin position="1"/>
        <end position="22"/>
    </location>
</feature>
<keyword evidence="11" id="KW-1185">Reference proteome</keyword>
<dbReference type="PROSITE" id="PS50217">
    <property type="entry name" value="BZIP"/>
    <property type="match status" value="1"/>
</dbReference>
<evidence type="ECO:0000256" key="1">
    <source>
        <dbReference type="ARBA" id="ARBA00004123"/>
    </source>
</evidence>
<evidence type="ECO:0000256" key="7">
    <source>
        <dbReference type="SAM" id="Coils"/>
    </source>
</evidence>
<evidence type="ECO:0000313" key="11">
    <source>
        <dbReference type="Proteomes" id="UP000777482"/>
    </source>
</evidence>
<evidence type="ECO:0000256" key="5">
    <source>
        <dbReference type="ARBA" id="ARBA00023163"/>
    </source>
</evidence>
<keyword evidence="6" id="KW-0539">Nucleus</keyword>
<dbReference type="PANTHER" id="PTHR47416:SF8">
    <property type="entry name" value="BASIC-LEUCINE ZIPPER TRANSCRIPTION FACTOR E-RELATED"/>
    <property type="match status" value="1"/>
</dbReference>
<dbReference type="InterPro" id="IPR004827">
    <property type="entry name" value="bZIP"/>
</dbReference>
<evidence type="ECO:0000259" key="9">
    <source>
        <dbReference type="PROSITE" id="PS50217"/>
    </source>
</evidence>
<comment type="subcellular location">
    <subcellularLocation>
        <location evidence="1">Nucleus</location>
    </subcellularLocation>
</comment>
<comment type="similarity">
    <text evidence="2">Belongs to the bZIP family.</text>
</comment>
<proteinExistence type="inferred from homology"/>
<dbReference type="Proteomes" id="UP000777482">
    <property type="component" value="Unassembled WGS sequence"/>
</dbReference>
<feature type="domain" description="BZIP" evidence="9">
    <location>
        <begin position="102"/>
        <end position="139"/>
    </location>
</feature>